<dbReference type="Proteomes" id="UP001601059">
    <property type="component" value="Unassembled WGS sequence"/>
</dbReference>
<proteinExistence type="predicted"/>
<evidence type="ECO:0000313" key="1">
    <source>
        <dbReference type="EMBL" id="MFE8702903.1"/>
    </source>
</evidence>
<comment type="caution">
    <text evidence="1">The sequence shown here is derived from an EMBL/GenBank/DDBJ whole genome shotgun (WGS) entry which is preliminary data.</text>
</comment>
<organism evidence="1 2">
    <name type="scientific">Cytobacillus spartinae</name>
    <dbReference type="NCBI Taxonomy" id="3299023"/>
    <lineage>
        <taxon>Bacteria</taxon>
        <taxon>Bacillati</taxon>
        <taxon>Bacillota</taxon>
        <taxon>Bacilli</taxon>
        <taxon>Bacillales</taxon>
        <taxon>Bacillaceae</taxon>
        <taxon>Cytobacillus</taxon>
    </lineage>
</organism>
<evidence type="ECO:0000313" key="2">
    <source>
        <dbReference type="Proteomes" id="UP001601059"/>
    </source>
</evidence>
<reference evidence="1 2" key="1">
    <citation type="submission" date="2024-08" db="EMBL/GenBank/DDBJ databases">
        <title>Two novel Cytobacillus novel species.</title>
        <authorList>
            <person name="Liu G."/>
        </authorList>
    </citation>
    <scope>NUCLEOTIDE SEQUENCE [LARGE SCALE GENOMIC DNA]</scope>
    <source>
        <strain evidence="1 2">FJAT-54145</strain>
    </source>
</reference>
<name>A0ABW6KJ71_9BACI</name>
<sequence length="186" mass="22549">MSNENRYEKDNRYAIKEIWCNNIKYDYENFSLLKEDTLKNSFYFHLRHKLTDRVLEENRLKIYTEYYHDGLRADLVIAQLCEEPGLNGHLRNDVVDILAVVEMKYKYDTNDDPFQKDIVKVQNYIKNLNYKNCLYYLAFIHEVVNPDNEYSWLTQRDLKWAKDKVRELNGYFIEGNDEPVFQIISY</sequence>
<dbReference type="EMBL" id="JBIACK010000012">
    <property type="protein sequence ID" value="MFE8702903.1"/>
    <property type="molecule type" value="Genomic_DNA"/>
</dbReference>
<protein>
    <submittedName>
        <fullName evidence="1">Uncharacterized protein</fullName>
    </submittedName>
</protein>
<dbReference type="RefSeq" id="WP_389362978.1">
    <property type="nucleotide sequence ID" value="NZ_JBIACK010000012.1"/>
</dbReference>
<accession>A0ABW6KJ71</accession>
<gene>
    <name evidence="1" type="ORF">ACFYKX_20050</name>
</gene>
<keyword evidence="2" id="KW-1185">Reference proteome</keyword>